<dbReference type="Proteomes" id="UP001066276">
    <property type="component" value="Chromosome 3_2"/>
</dbReference>
<name>A0AAV7THS4_PLEWA</name>
<sequence length="114" mass="12605">MLGDFPRLERRGQGGAVEVRSAGTHVGKAAQLRRRGSPPVEQPARGGPELRPRGVWLGRLEREVADLEREHLNSEAANMLGQFKEKTSKYHATVEDEVKHMGKYAVALSYGKGE</sequence>
<dbReference type="AlphaFoldDB" id="A0AAV7THS4"/>
<evidence type="ECO:0000313" key="3">
    <source>
        <dbReference type="Proteomes" id="UP001066276"/>
    </source>
</evidence>
<feature type="compositionally biased region" description="Basic and acidic residues" evidence="1">
    <location>
        <begin position="1"/>
        <end position="12"/>
    </location>
</feature>
<protein>
    <submittedName>
        <fullName evidence="2">Uncharacterized protein</fullName>
    </submittedName>
</protein>
<keyword evidence="3" id="KW-1185">Reference proteome</keyword>
<feature type="region of interest" description="Disordered" evidence="1">
    <location>
        <begin position="1"/>
        <end position="52"/>
    </location>
</feature>
<accession>A0AAV7THS4</accession>
<gene>
    <name evidence="2" type="ORF">NDU88_001255</name>
</gene>
<reference evidence="2" key="1">
    <citation type="journal article" date="2022" name="bioRxiv">
        <title>Sequencing and chromosome-scale assembly of the giantPleurodeles waltlgenome.</title>
        <authorList>
            <person name="Brown T."/>
            <person name="Elewa A."/>
            <person name="Iarovenko S."/>
            <person name="Subramanian E."/>
            <person name="Araus A.J."/>
            <person name="Petzold A."/>
            <person name="Susuki M."/>
            <person name="Suzuki K.-i.T."/>
            <person name="Hayashi T."/>
            <person name="Toyoda A."/>
            <person name="Oliveira C."/>
            <person name="Osipova E."/>
            <person name="Leigh N.D."/>
            <person name="Simon A."/>
            <person name="Yun M.H."/>
        </authorList>
    </citation>
    <scope>NUCLEOTIDE SEQUENCE</scope>
    <source>
        <strain evidence="2">20211129_DDA</strain>
        <tissue evidence="2">Liver</tissue>
    </source>
</reference>
<organism evidence="2 3">
    <name type="scientific">Pleurodeles waltl</name>
    <name type="common">Iberian ribbed newt</name>
    <dbReference type="NCBI Taxonomy" id="8319"/>
    <lineage>
        <taxon>Eukaryota</taxon>
        <taxon>Metazoa</taxon>
        <taxon>Chordata</taxon>
        <taxon>Craniata</taxon>
        <taxon>Vertebrata</taxon>
        <taxon>Euteleostomi</taxon>
        <taxon>Amphibia</taxon>
        <taxon>Batrachia</taxon>
        <taxon>Caudata</taxon>
        <taxon>Salamandroidea</taxon>
        <taxon>Salamandridae</taxon>
        <taxon>Pleurodelinae</taxon>
        <taxon>Pleurodeles</taxon>
    </lineage>
</organism>
<comment type="caution">
    <text evidence="2">The sequence shown here is derived from an EMBL/GenBank/DDBJ whole genome shotgun (WGS) entry which is preliminary data.</text>
</comment>
<evidence type="ECO:0000313" key="2">
    <source>
        <dbReference type="EMBL" id="KAJ1175970.1"/>
    </source>
</evidence>
<dbReference type="EMBL" id="JANPWB010000006">
    <property type="protein sequence ID" value="KAJ1175970.1"/>
    <property type="molecule type" value="Genomic_DNA"/>
</dbReference>
<proteinExistence type="predicted"/>
<evidence type="ECO:0000256" key="1">
    <source>
        <dbReference type="SAM" id="MobiDB-lite"/>
    </source>
</evidence>